<keyword evidence="5" id="KW-1185">Reference proteome</keyword>
<dbReference type="Pfam" id="PF01183">
    <property type="entry name" value="Glyco_hydro_25"/>
    <property type="match status" value="1"/>
</dbReference>
<dbReference type="CDD" id="cd00599">
    <property type="entry name" value="GH25_muramidase"/>
    <property type="match status" value="1"/>
</dbReference>
<comment type="caution">
    <text evidence="4">The sequence shown here is derived from an EMBL/GenBank/DDBJ whole genome shotgun (WGS) entry which is preliminary data.</text>
</comment>
<proteinExistence type="inferred from homology"/>
<dbReference type="PANTHER" id="PTHR34135">
    <property type="entry name" value="LYSOZYME"/>
    <property type="match status" value="1"/>
</dbReference>
<dbReference type="Proteomes" id="UP000471031">
    <property type="component" value="Unassembled WGS sequence"/>
</dbReference>
<dbReference type="GO" id="GO:0016052">
    <property type="term" value="P:carbohydrate catabolic process"/>
    <property type="evidence" value="ECO:0007669"/>
    <property type="project" value="TreeGrafter"/>
</dbReference>
<dbReference type="PROSITE" id="PS51904">
    <property type="entry name" value="GLYCOSYL_HYDROL_F25_2"/>
    <property type="match status" value="1"/>
</dbReference>
<dbReference type="PANTHER" id="PTHR34135:SF2">
    <property type="entry name" value="LYSOZYME"/>
    <property type="match status" value="1"/>
</dbReference>
<dbReference type="InterPro" id="IPR002053">
    <property type="entry name" value="Glyco_hydro_25"/>
</dbReference>
<dbReference type="EMBL" id="WXEX01000002">
    <property type="protein sequence ID" value="MZP41828.1"/>
    <property type="molecule type" value="Genomic_DNA"/>
</dbReference>
<protein>
    <submittedName>
        <fullName evidence="4">N-acetylmuramoyl-L-alanine amidase</fullName>
    </submittedName>
</protein>
<name>A0A845L6I5_HELGE</name>
<reference evidence="4 5" key="1">
    <citation type="submission" date="2020-01" db="EMBL/GenBank/DDBJ databases">
        <title>Whole genome sequence of Heliobacterium gestii DSM 11169.</title>
        <authorList>
            <person name="Kyndt J.A."/>
            <person name="Meyer T.E."/>
        </authorList>
    </citation>
    <scope>NUCLEOTIDE SEQUENCE [LARGE SCALE GENOMIC DNA]</scope>
    <source>
        <strain evidence="4 5">DSM 11169</strain>
    </source>
</reference>
<dbReference type="InterPro" id="IPR018077">
    <property type="entry name" value="Glyco_hydro_fam25_subgr"/>
</dbReference>
<dbReference type="SMART" id="SM00641">
    <property type="entry name" value="Glyco_25"/>
    <property type="match status" value="1"/>
</dbReference>
<dbReference type="Gene3D" id="3.20.20.80">
    <property type="entry name" value="Glycosidases"/>
    <property type="match status" value="1"/>
</dbReference>
<dbReference type="InterPro" id="IPR017853">
    <property type="entry name" value="GH"/>
</dbReference>
<organism evidence="4 5">
    <name type="scientific">Heliomicrobium gestii</name>
    <name type="common">Heliobacterium gestii</name>
    <dbReference type="NCBI Taxonomy" id="2699"/>
    <lineage>
        <taxon>Bacteria</taxon>
        <taxon>Bacillati</taxon>
        <taxon>Bacillota</taxon>
        <taxon>Clostridia</taxon>
        <taxon>Eubacteriales</taxon>
        <taxon>Heliobacteriaceae</taxon>
        <taxon>Heliomicrobium</taxon>
    </lineage>
</organism>
<dbReference type="AlphaFoldDB" id="A0A845L6I5"/>
<dbReference type="RefSeq" id="WP_161260425.1">
    <property type="nucleotide sequence ID" value="NZ_JAFBDC010000002.1"/>
</dbReference>
<evidence type="ECO:0000313" key="5">
    <source>
        <dbReference type="Proteomes" id="UP000471031"/>
    </source>
</evidence>
<evidence type="ECO:0000256" key="2">
    <source>
        <dbReference type="ARBA" id="ARBA00022801"/>
    </source>
</evidence>
<accession>A0A845L6I5</accession>
<evidence type="ECO:0000256" key="3">
    <source>
        <dbReference type="ARBA" id="ARBA00023295"/>
    </source>
</evidence>
<dbReference type="GO" id="GO:0016998">
    <property type="term" value="P:cell wall macromolecule catabolic process"/>
    <property type="evidence" value="ECO:0007669"/>
    <property type="project" value="InterPro"/>
</dbReference>
<dbReference type="GO" id="GO:0009253">
    <property type="term" value="P:peptidoglycan catabolic process"/>
    <property type="evidence" value="ECO:0007669"/>
    <property type="project" value="InterPro"/>
</dbReference>
<evidence type="ECO:0000313" key="4">
    <source>
        <dbReference type="EMBL" id="MZP41828.1"/>
    </source>
</evidence>
<keyword evidence="3" id="KW-0326">Glycosidase</keyword>
<sequence length="382" mass="42017">MQGRSDSFITGIDVSNYQPNVDWTQVSASGIAFAYIKATEGMRTQDAMFPTHAANARAAGIPVGAYHFAHPESNTPQDEANNFLAALNSVTTDLAPVLDLESPPQQNSALTGDFIANWARTFINLVAEATGKRVFLYTGKWYTDMYGVTGLSDISLWISYYSTSAPPDFAGWTEWTMWQYTESGTVNGISGNVDMNLAVSLDALRGIATPVYATKKVQINGKPWMDGIVVNDETYVVWTALQAFNTPYTYKGNGVMTIDGADVQGVVYNGDTYLLWTTLAKNVQSIAIDGGWNFVYCPTKKVQLNGKPWMDGIVINDETYVIWTALQEFKTPFTYKGNGLMTIDGVDVQGVVYNGDTYLLWNTLARDVQAQPITDGWNFVVS</sequence>
<dbReference type="SUPFAM" id="SSF51445">
    <property type="entry name" value="(Trans)glycosidases"/>
    <property type="match status" value="1"/>
</dbReference>
<evidence type="ECO:0000256" key="1">
    <source>
        <dbReference type="ARBA" id="ARBA00010646"/>
    </source>
</evidence>
<dbReference type="OrthoDB" id="9765879at2"/>
<gene>
    <name evidence="4" type="ORF">GTO89_02125</name>
</gene>
<comment type="similarity">
    <text evidence="1">Belongs to the glycosyl hydrolase 25 family.</text>
</comment>
<dbReference type="GO" id="GO:0003796">
    <property type="term" value="F:lysozyme activity"/>
    <property type="evidence" value="ECO:0007669"/>
    <property type="project" value="InterPro"/>
</dbReference>
<keyword evidence="2" id="KW-0378">Hydrolase</keyword>